<organism evidence="9 10">
    <name type="scientific">Corynebacterium anserum</name>
    <dbReference type="NCBI Taxonomy" id="2684406"/>
    <lineage>
        <taxon>Bacteria</taxon>
        <taxon>Bacillati</taxon>
        <taxon>Actinomycetota</taxon>
        <taxon>Actinomycetes</taxon>
        <taxon>Mycobacteriales</taxon>
        <taxon>Corynebacteriaceae</taxon>
        <taxon>Corynebacterium</taxon>
    </lineage>
</organism>
<sequence>MNRWTYKLRRITWQQAYVCGLVGSIIIAITSHMCGATRTRGGIMQALGLTSLTFGHMTGIMVVIMWIGVLLLMLSWIVVGGHILRHGRSLTTKMTTAWIAPLFFAGPIMSRDLYSYLMQGTLARDGINAYEHGAAANPGPLLFEVSADWRNTTTPYGPLHLWIGDLITSVTGDNITAGLFAYKILSIASVVVMMWAVARLARHFGHRASVAVWLGVVNPLSIIHLIGGMHNENIMMALVLVGLYAGVKMGPWRGLVAGATLIAMAVSIKATAFIALPFLGWIAVARIAGRAPGGLFRETFTRVLTLCATGIAMLGITSAVVSLVTMLSGQTWGWIAEVTGNTKVINPLALPSFIASSITPLWSTFDSDITFNVVVNAVRPFSTILMMLGLIVVWWVFRTDELLALKGATLAYLVTCVFNSVTLPWYYTAALALIGVWTFDRRMIFFTAWFCLAMSMMFDGGGNNRLYSLWWVIGVCLLTFWMTRACLGYAPRRPMEKTDEWILHPQPREIQM</sequence>
<reference evidence="9 10" key="1">
    <citation type="submission" date="2019-12" db="EMBL/GenBank/DDBJ databases">
        <title>Corynebacterium sp. nov., isolated from feces of the Anser Albifrons in China.</title>
        <authorList>
            <person name="Liu Q."/>
        </authorList>
    </citation>
    <scope>NUCLEOTIDE SEQUENCE [LARGE SCALE GENOMIC DNA]</scope>
    <source>
        <strain evidence="9 10">23H37-10</strain>
    </source>
</reference>
<dbReference type="EMBL" id="CP046883">
    <property type="protein sequence ID" value="QNH95842.1"/>
    <property type="molecule type" value="Genomic_DNA"/>
</dbReference>
<evidence type="ECO:0000256" key="3">
    <source>
        <dbReference type="ARBA" id="ARBA00022679"/>
    </source>
</evidence>
<keyword evidence="3 9" id="KW-0808">Transferase</keyword>
<dbReference type="KEGG" id="cans:GP473_03365"/>
<evidence type="ECO:0000256" key="7">
    <source>
        <dbReference type="ARBA" id="ARBA00043987"/>
    </source>
</evidence>
<evidence type="ECO:0000256" key="6">
    <source>
        <dbReference type="ARBA" id="ARBA00023136"/>
    </source>
</evidence>
<evidence type="ECO:0000313" key="9">
    <source>
        <dbReference type="EMBL" id="QNH95842.1"/>
    </source>
</evidence>
<evidence type="ECO:0000256" key="1">
    <source>
        <dbReference type="ARBA" id="ARBA00004141"/>
    </source>
</evidence>
<dbReference type="NCBIfam" id="TIGR03459">
    <property type="entry name" value="crt_membr"/>
    <property type="match status" value="1"/>
</dbReference>
<keyword evidence="4" id="KW-0812">Transmembrane</keyword>
<evidence type="ECO:0000313" key="10">
    <source>
        <dbReference type="Proteomes" id="UP000515275"/>
    </source>
</evidence>
<dbReference type="InterPro" id="IPR017822">
    <property type="entry name" value="MptA-like"/>
</dbReference>
<dbReference type="Proteomes" id="UP000515275">
    <property type="component" value="Chromosome"/>
</dbReference>
<dbReference type="RefSeq" id="WP_185769116.1">
    <property type="nucleotide sequence ID" value="NZ_CP046883.1"/>
</dbReference>
<gene>
    <name evidence="9" type="ORF">GP473_03365</name>
</gene>
<dbReference type="AlphaFoldDB" id="A0A7G7YMX2"/>
<protein>
    <recommendedName>
        <fullName evidence="8">Alpha-(1-&gt;6)-mannopyranosyltransferase A</fullName>
    </recommendedName>
</protein>
<accession>A0A7G7YMX2</accession>
<keyword evidence="10" id="KW-1185">Reference proteome</keyword>
<dbReference type="GO" id="GO:0016020">
    <property type="term" value="C:membrane"/>
    <property type="evidence" value="ECO:0007669"/>
    <property type="project" value="UniProtKB-SubCell"/>
</dbReference>
<evidence type="ECO:0000256" key="2">
    <source>
        <dbReference type="ARBA" id="ARBA00022676"/>
    </source>
</evidence>
<dbReference type="Pfam" id="PF26314">
    <property type="entry name" value="MptA_B_family"/>
    <property type="match status" value="1"/>
</dbReference>
<dbReference type="GO" id="GO:0016757">
    <property type="term" value="F:glycosyltransferase activity"/>
    <property type="evidence" value="ECO:0007669"/>
    <property type="project" value="UniProtKB-KW"/>
</dbReference>
<evidence type="ECO:0000256" key="4">
    <source>
        <dbReference type="ARBA" id="ARBA00022692"/>
    </source>
</evidence>
<dbReference type="NCBIfam" id="NF038066">
    <property type="entry name" value="MptB"/>
    <property type="match status" value="1"/>
</dbReference>
<comment type="similarity">
    <text evidence="7">Belongs to the MptA/B family.</text>
</comment>
<comment type="subcellular location">
    <subcellularLocation>
        <location evidence="1">Membrane</location>
        <topology evidence="1">Multi-pass membrane protein</topology>
    </subcellularLocation>
</comment>
<keyword evidence="6" id="KW-0472">Membrane</keyword>
<dbReference type="InterPro" id="IPR049829">
    <property type="entry name" value="MptA/B-like"/>
</dbReference>
<evidence type="ECO:0000256" key="5">
    <source>
        <dbReference type="ARBA" id="ARBA00022989"/>
    </source>
</evidence>
<name>A0A7G7YMX2_9CORY</name>
<keyword evidence="5" id="KW-1133">Transmembrane helix</keyword>
<evidence type="ECO:0000256" key="8">
    <source>
        <dbReference type="NCBIfam" id="TIGR03459"/>
    </source>
</evidence>
<proteinExistence type="inferred from homology"/>
<keyword evidence="2" id="KW-0328">Glycosyltransferase</keyword>